<keyword evidence="1" id="KW-0863">Zinc-finger</keyword>
<gene>
    <name evidence="5" type="ORF">BLS_004706</name>
</gene>
<feature type="region of interest" description="Disordered" evidence="3">
    <location>
        <begin position="173"/>
        <end position="208"/>
    </location>
</feature>
<sequence>MGTLTANVPQLADHCSHKLASSCRLTSTHNCCACADDRPHNPTYRKYIDGVGYVQLAFWTVRVQQSGIPPHQTRIPDTPNQDDFTKRWLEFHQGYRVTQTPDGREKRIAVRGEPLQDVDPGVMPRTLGELRAGRLTGTEVAPVAEMPPALAEVDAGPSLDEALDQLLGEALTEEGQDQAQTTDEIEADTRNMGSEETQPDVEETSPIPAPLMTAAELATLRHDIEQVRRQIEAEERDSDARQAEMVADAEDMAQTQRRIEEYQQEANSLRRRMTRYHRYIVNEHAHAEAVEERMSAREETVAQIGERLRVLRHQLRQYRHRVEGEGNFARVLGTREDIQSEDYISPITNMFMRMDAWGRRRQAQPTTPQESPTQVDGSLGQAEPGETPLDRLPDPHGVRQTQQDDFTERHQNGVQRTAREQLEALREARLAQHQGDLSRLLGRVPPGPAEPSSLDLHLDALTAQAEISTRQTLPGGPNRAAVAFFGTPTNRSGTDPEPSPSANVAGTNAHGALDNWLPADTSPEVDLHGWLSVRGYVPNTRDRRTTDTFTSTASQVLLQQPGALASTLRLAPSSPDRDSSDEDDNPRLSVRRERIRREARQQFQERHQDFQSLLSGGRDGTGSSRDEILEATIAAYTTGRRHRFPTLTRATRGPSTTPQPPRGLDIADERPEAKTDEEMMVKVECKICLSQVADTACLPCGHLCMCSWCADQAVPVKSEDRTRPAKKGIKCPVCRENVKSRARIFV</sequence>
<dbReference type="AlphaFoldDB" id="A0A8H3VA91"/>
<comment type="caution">
    <text evidence="5">The sequence shown here is derived from an EMBL/GenBank/DDBJ whole genome shotgun (WGS) entry which is preliminary data.</text>
</comment>
<feature type="compositionally biased region" description="Basic and acidic residues" evidence="3">
    <location>
        <begin position="590"/>
        <end position="609"/>
    </location>
</feature>
<keyword evidence="1" id="KW-0862">Zinc</keyword>
<dbReference type="PANTHER" id="PTHR22996:SF0">
    <property type="entry name" value="RE60872P-RELATED"/>
    <property type="match status" value="1"/>
</dbReference>
<keyword evidence="1" id="KW-0479">Metal-binding</keyword>
<protein>
    <recommendedName>
        <fullName evidence="4">RING-type domain-containing protein</fullName>
    </recommendedName>
</protein>
<feature type="domain" description="RING-type" evidence="4">
    <location>
        <begin position="685"/>
        <end position="735"/>
    </location>
</feature>
<dbReference type="EMBL" id="WNWQ01000031">
    <property type="protein sequence ID" value="KAE9983284.1"/>
    <property type="molecule type" value="Genomic_DNA"/>
</dbReference>
<evidence type="ECO:0000256" key="3">
    <source>
        <dbReference type="SAM" id="MobiDB-lite"/>
    </source>
</evidence>
<evidence type="ECO:0000259" key="4">
    <source>
        <dbReference type="PROSITE" id="PS50089"/>
    </source>
</evidence>
<feature type="region of interest" description="Disordered" evidence="3">
    <location>
        <begin position="485"/>
        <end position="508"/>
    </location>
</feature>
<dbReference type="GO" id="GO:0016567">
    <property type="term" value="P:protein ubiquitination"/>
    <property type="evidence" value="ECO:0007669"/>
    <property type="project" value="TreeGrafter"/>
</dbReference>
<dbReference type="InterPro" id="IPR001841">
    <property type="entry name" value="Znf_RING"/>
</dbReference>
<keyword evidence="2" id="KW-0175">Coiled coil</keyword>
<dbReference type="SUPFAM" id="SSF57850">
    <property type="entry name" value="RING/U-box"/>
    <property type="match status" value="1"/>
</dbReference>
<evidence type="ECO:0000313" key="6">
    <source>
        <dbReference type="Proteomes" id="UP000433883"/>
    </source>
</evidence>
<dbReference type="Gene3D" id="3.30.40.10">
    <property type="entry name" value="Zinc/RING finger domain, C3HC4 (zinc finger)"/>
    <property type="match status" value="1"/>
</dbReference>
<feature type="compositionally biased region" description="Polar residues" evidence="3">
    <location>
        <begin position="363"/>
        <end position="376"/>
    </location>
</feature>
<dbReference type="InterPro" id="IPR013083">
    <property type="entry name" value="Znf_RING/FYVE/PHD"/>
</dbReference>
<dbReference type="GO" id="GO:0008270">
    <property type="term" value="F:zinc ion binding"/>
    <property type="evidence" value="ECO:0007669"/>
    <property type="project" value="UniProtKB-KW"/>
</dbReference>
<feature type="region of interest" description="Disordered" evidence="3">
    <location>
        <begin position="540"/>
        <end position="625"/>
    </location>
</feature>
<accession>A0A8H3VA91</accession>
<name>A0A8H3VA91_VENIN</name>
<dbReference type="Proteomes" id="UP000433883">
    <property type="component" value="Unassembled WGS sequence"/>
</dbReference>
<dbReference type="SMART" id="SM00184">
    <property type="entry name" value="RING"/>
    <property type="match status" value="1"/>
</dbReference>
<evidence type="ECO:0000256" key="2">
    <source>
        <dbReference type="SAM" id="Coils"/>
    </source>
</evidence>
<feature type="compositionally biased region" description="Basic and acidic residues" evidence="3">
    <location>
        <begin position="388"/>
        <end position="397"/>
    </location>
</feature>
<dbReference type="GO" id="GO:0061630">
    <property type="term" value="F:ubiquitin protein ligase activity"/>
    <property type="evidence" value="ECO:0007669"/>
    <property type="project" value="UniProtKB-EC"/>
</dbReference>
<feature type="coiled-coil region" evidence="2">
    <location>
        <begin position="217"/>
        <end position="279"/>
    </location>
</feature>
<dbReference type="PROSITE" id="PS50089">
    <property type="entry name" value="ZF_RING_2"/>
    <property type="match status" value="1"/>
</dbReference>
<proteinExistence type="predicted"/>
<feature type="region of interest" description="Disordered" evidence="3">
    <location>
        <begin position="648"/>
        <end position="667"/>
    </location>
</feature>
<evidence type="ECO:0000313" key="5">
    <source>
        <dbReference type="EMBL" id="KAE9983284.1"/>
    </source>
</evidence>
<dbReference type="OrthoDB" id="1711136at2759"/>
<organism evidence="5 6">
    <name type="scientific">Venturia inaequalis</name>
    <name type="common">Apple scab fungus</name>
    <dbReference type="NCBI Taxonomy" id="5025"/>
    <lineage>
        <taxon>Eukaryota</taxon>
        <taxon>Fungi</taxon>
        <taxon>Dikarya</taxon>
        <taxon>Ascomycota</taxon>
        <taxon>Pezizomycotina</taxon>
        <taxon>Dothideomycetes</taxon>
        <taxon>Pleosporomycetidae</taxon>
        <taxon>Venturiales</taxon>
        <taxon>Venturiaceae</taxon>
        <taxon>Venturia</taxon>
    </lineage>
</organism>
<dbReference type="PANTHER" id="PTHR22996">
    <property type="entry name" value="MAHOGUNIN"/>
    <property type="match status" value="1"/>
</dbReference>
<reference evidence="5 6" key="1">
    <citation type="submission" date="2019-11" db="EMBL/GenBank/DDBJ databases">
        <title>Venturia inaequalis Genome Resource.</title>
        <authorList>
            <person name="Lichtner F.J."/>
        </authorList>
    </citation>
    <scope>NUCLEOTIDE SEQUENCE [LARGE SCALE GENOMIC DNA]</scope>
    <source>
        <strain evidence="5">Bline_iso_100314</strain>
    </source>
</reference>
<dbReference type="InterPro" id="IPR045194">
    <property type="entry name" value="MGRN1/RNF157-like"/>
</dbReference>
<feature type="region of interest" description="Disordered" evidence="3">
    <location>
        <begin position="359"/>
        <end position="413"/>
    </location>
</feature>
<dbReference type="Pfam" id="PF13920">
    <property type="entry name" value="zf-C3HC4_3"/>
    <property type="match status" value="1"/>
</dbReference>
<evidence type="ECO:0000256" key="1">
    <source>
        <dbReference type="PROSITE-ProRule" id="PRU00175"/>
    </source>
</evidence>